<reference evidence="2" key="1">
    <citation type="submission" date="2025-08" db="UniProtKB">
        <authorList>
            <consortium name="Ensembl"/>
        </authorList>
    </citation>
    <scope>IDENTIFICATION</scope>
</reference>
<dbReference type="GO" id="GO:0003676">
    <property type="term" value="F:nucleic acid binding"/>
    <property type="evidence" value="ECO:0007669"/>
    <property type="project" value="InterPro"/>
</dbReference>
<sequence>MSVTKKYIWCNSKRPGSNPFACFLSVLLRICTQFLEAENILVLARPAYSTDMSPIEHVWDALDWHTCAIIVLPNQHLDMPHL</sequence>
<evidence type="ECO:0008006" key="4">
    <source>
        <dbReference type="Google" id="ProtNLM"/>
    </source>
</evidence>
<name>A0A8C1RMJ9_CYPCA</name>
<dbReference type="Proteomes" id="UP000694427">
    <property type="component" value="Unplaced"/>
</dbReference>
<protein>
    <recommendedName>
        <fullName evidence="4">Tc1-like transposase DDE domain-containing protein</fullName>
    </recommendedName>
</protein>
<evidence type="ECO:0000313" key="2">
    <source>
        <dbReference type="Ensembl" id="ENSCCRP00010117454.1"/>
    </source>
</evidence>
<evidence type="ECO:0000256" key="1">
    <source>
        <dbReference type="SAM" id="SignalP"/>
    </source>
</evidence>
<keyword evidence="3" id="KW-1185">Reference proteome</keyword>
<organism evidence="2 3">
    <name type="scientific">Cyprinus carpio</name>
    <name type="common">Common carp</name>
    <dbReference type="NCBI Taxonomy" id="7962"/>
    <lineage>
        <taxon>Eukaryota</taxon>
        <taxon>Metazoa</taxon>
        <taxon>Chordata</taxon>
        <taxon>Craniata</taxon>
        <taxon>Vertebrata</taxon>
        <taxon>Euteleostomi</taxon>
        <taxon>Actinopterygii</taxon>
        <taxon>Neopterygii</taxon>
        <taxon>Teleostei</taxon>
        <taxon>Ostariophysi</taxon>
        <taxon>Cypriniformes</taxon>
        <taxon>Cyprinidae</taxon>
        <taxon>Cyprininae</taxon>
        <taxon>Cyprinus</taxon>
    </lineage>
</organism>
<evidence type="ECO:0000313" key="3">
    <source>
        <dbReference type="Proteomes" id="UP000694427"/>
    </source>
</evidence>
<proteinExistence type="predicted"/>
<feature type="signal peptide" evidence="1">
    <location>
        <begin position="1"/>
        <end position="37"/>
    </location>
</feature>
<dbReference type="InterPro" id="IPR036397">
    <property type="entry name" value="RNaseH_sf"/>
</dbReference>
<reference evidence="2" key="2">
    <citation type="submission" date="2025-09" db="UniProtKB">
        <authorList>
            <consortium name="Ensembl"/>
        </authorList>
    </citation>
    <scope>IDENTIFICATION</scope>
</reference>
<accession>A0A8C1RMJ9</accession>
<feature type="chain" id="PRO_5034638614" description="Tc1-like transposase DDE domain-containing protein" evidence="1">
    <location>
        <begin position="38"/>
        <end position="82"/>
    </location>
</feature>
<keyword evidence="1" id="KW-0732">Signal</keyword>
<dbReference type="Gene3D" id="3.30.420.10">
    <property type="entry name" value="Ribonuclease H-like superfamily/Ribonuclease H"/>
    <property type="match status" value="1"/>
</dbReference>
<dbReference type="Ensembl" id="ENSCCRT00010130490.1">
    <property type="protein sequence ID" value="ENSCCRP00010117454.1"/>
    <property type="gene ID" value="ENSCCRG00010051451.1"/>
</dbReference>
<dbReference type="AlphaFoldDB" id="A0A8C1RMJ9"/>